<accession>A0A6J6BKS1</accession>
<dbReference type="InterPro" id="IPR008000">
    <property type="entry name" value="Rham/fucose_mutarotase"/>
</dbReference>
<evidence type="ECO:0000313" key="3">
    <source>
        <dbReference type="EMBL" id="CAB4617817.1"/>
    </source>
</evidence>
<reference evidence="1" key="1">
    <citation type="submission" date="2020-05" db="EMBL/GenBank/DDBJ databases">
        <authorList>
            <person name="Chiriac C."/>
            <person name="Salcher M."/>
            <person name="Ghai R."/>
            <person name="Kavagutti S V."/>
        </authorList>
    </citation>
    <scope>NUCLEOTIDE SEQUENCE</scope>
</reference>
<dbReference type="GO" id="GO:0016857">
    <property type="term" value="F:racemase and epimerase activity, acting on carbohydrates and derivatives"/>
    <property type="evidence" value="ECO:0007669"/>
    <property type="project" value="InterPro"/>
</dbReference>
<dbReference type="Gene3D" id="3.30.70.100">
    <property type="match status" value="1"/>
</dbReference>
<dbReference type="InterPro" id="IPR011008">
    <property type="entry name" value="Dimeric_a/b-barrel"/>
</dbReference>
<gene>
    <name evidence="1" type="ORF">UFOPK1440_00378</name>
    <name evidence="2" type="ORF">UFOPK1683_00135</name>
    <name evidence="3" type="ORF">UFOPK1946_00200</name>
</gene>
<dbReference type="SUPFAM" id="SSF54909">
    <property type="entry name" value="Dimeric alpha+beta barrel"/>
    <property type="match status" value="1"/>
</dbReference>
<dbReference type="EMBL" id="CAEZSP010000011">
    <property type="protein sequence ID" value="CAB4539641.1"/>
    <property type="molecule type" value="Genomic_DNA"/>
</dbReference>
<proteinExistence type="predicted"/>
<evidence type="ECO:0000313" key="2">
    <source>
        <dbReference type="EMBL" id="CAB4561546.1"/>
    </source>
</evidence>
<dbReference type="PANTHER" id="PTHR34389:SF2">
    <property type="entry name" value="L-RHAMNOSE MUTAROTASE"/>
    <property type="match status" value="1"/>
</dbReference>
<protein>
    <submittedName>
        <fullName evidence="1">Unannotated protein</fullName>
    </submittedName>
</protein>
<organism evidence="1">
    <name type="scientific">freshwater metagenome</name>
    <dbReference type="NCBI Taxonomy" id="449393"/>
    <lineage>
        <taxon>unclassified sequences</taxon>
        <taxon>metagenomes</taxon>
        <taxon>ecological metagenomes</taxon>
    </lineage>
</organism>
<evidence type="ECO:0000313" key="1">
    <source>
        <dbReference type="EMBL" id="CAB4539641.1"/>
    </source>
</evidence>
<dbReference type="Pfam" id="PF05336">
    <property type="entry name" value="rhaM"/>
    <property type="match status" value="1"/>
</dbReference>
<dbReference type="PANTHER" id="PTHR34389">
    <property type="entry name" value="L-RHAMNOSE MUTAROTASE"/>
    <property type="match status" value="1"/>
</dbReference>
<dbReference type="AlphaFoldDB" id="A0A6J6BKS1"/>
<dbReference type="EMBL" id="CAEZVG010000004">
    <property type="protein sequence ID" value="CAB4617817.1"/>
    <property type="molecule type" value="Genomic_DNA"/>
</dbReference>
<sequence length="107" mass="12555">MQRYASVIGMPAANREEYERLHAAVWPEILAKIKEVNIQNYSIYRFGEVLFSYYEYTGTDYAADMAKMAADPKTQEWWSICEPLQRPIESRAEGEWWASIPEVFHVD</sequence>
<dbReference type="EMBL" id="CAEZTL010000006">
    <property type="protein sequence ID" value="CAB4561546.1"/>
    <property type="molecule type" value="Genomic_DNA"/>
</dbReference>
<name>A0A6J6BKS1_9ZZZZ</name>